<comment type="caution">
    <text evidence="2">The sequence shown here is derived from an EMBL/GenBank/DDBJ whole genome shotgun (WGS) entry which is preliminary data.</text>
</comment>
<dbReference type="GO" id="GO:0006355">
    <property type="term" value="P:regulation of DNA-templated transcription"/>
    <property type="evidence" value="ECO:0007669"/>
    <property type="project" value="InterPro"/>
</dbReference>
<name>X0SLR7_9ZZZZ</name>
<sequence length="90" mass="10014">MANLQIKGIEDVLYAEIKDLAAAENRSVSQQILFLVKEYLARKKHLHALKTPAQVLLEPSGSWQDNKGPEQIIAEIKSARKGSKKLAEGF</sequence>
<dbReference type="Pfam" id="PF07878">
    <property type="entry name" value="RHH_5"/>
    <property type="match status" value="1"/>
</dbReference>
<feature type="domain" description="CopG-like ribbon-helix-helix" evidence="1">
    <location>
        <begin position="13"/>
        <end position="44"/>
    </location>
</feature>
<gene>
    <name evidence="2" type="ORF">S01H1_16458</name>
</gene>
<evidence type="ECO:0000313" key="2">
    <source>
        <dbReference type="EMBL" id="GAF82013.1"/>
    </source>
</evidence>
<dbReference type="InterPro" id="IPR012869">
    <property type="entry name" value="RHH_5"/>
</dbReference>
<dbReference type="EMBL" id="BARS01008660">
    <property type="protein sequence ID" value="GAF82013.1"/>
    <property type="molecule type" value="Genomic_DNA"/>
</dbReference>
<evidence type="ECO:0000259" key="1">
    <source>
        <dbReference type="Pfam" id="PF07878"/>
    </source>
</evidence>
<protein>
    <recommendedName>
        <fullName evidence="1">CopG-like ribbon-helix-helix domain-containing protein</fullName>
    </recommendedName>
</protein>
<dbReference type="AlphaFoldDB" id="X0SLR7"/>
<dbReference type="InterPro" id="IPR010985">
    <property type="entry name" value="Ribbon_hlx_hlx"/>
</dbReference>
<dbReference type="SUPFAM" id="SSF47598">
    <property type="entry name" value="Ribbon-helix-helix"/>
    <property type="match status" value="1"/>
</dbReference>
<organism evidence="2">
    <name type="scientific">marine sediment metagenome</name>
    <dbReference type="NCBI Taxonomy" id="412755"/>
    <lineage>
        <taxon>unclassified sequences</taxon>
        <taxon>metagenomes</taxon>
        <taxon>ecological metagenomes</taxon>
    </lineage>
</organism>
<reference evidence="2" key="1">
    <citation type="journal article" date="2014" name="Front. Microbiol.">
        <title>High frequency of phylogenetically diverse reductive dehalogenase-homologous genes in deep subseafloor sedimentary metagenomes.</title>
        <authorList>
            <person name="Kawai M."/>
            <person name="Futagami T."/>
            <person name="Toyoda A."/>
            <person name="Takaki Y."/>
            <person name="Nishi S."/>
            <person name="Hori S."/>
            <person name="Arai W."/>
            <person name="Tsubouchi T."/>
            <person name="Morono Y."/>
            <person name="Uchiyama I."/>
            <person name="Ito T."/>
            <person name="Fujiyama A."/>
            <person name="Inagaki F."/>
            <person name="Takami H."/>
        </authorList>
    </citation>
    <scope>NUCLEOTIDE SEQUENCE</scope>
    <source>
        <strain evidence="2">Expedition CK06-06</strain>
    </source>
</reference>
<proteinExistence type="predicted"/>
<accession>X0SLR7</accession>